<protein>
    <submittedName>
        <fullName evidence="1">LO5</fullName>
    </submittedName>
</protein>
<proteinExistence type="predicted"/>
<organism evidence="1">
    <name type="scientific">Sand tiger adomavirus 1</name>
    <dbReference type="NCBI Taxonomy" id="3238819"/>
    <lineage>
        <taxon>Viruses</taxon>
        <taxon>Adomaviruses</taxon>
    </lineage>
</organism>
<sequence>MWPFLLCSMPTWADYHIIRRNEPHREIHCMFADDAGGTSMTTFDPPFIFPMDEFGNRRIVMRLTSIGCLNLPCNISQQHKNNTIYVDGMPYQLRTGCYTEPGDLSREIGNILGNGGESVNLQVDNLGHVTQCGNGILFLPVRFAGKDILQSLPEMLGYATDNAPLIKIQQHECLLVRPRDVALRPCDMWGAFAQLLVRCNQLTYTEEMQQTICVLPVAAYPKGQHIFFVNSGLGLTVNDVPELRMLGLDLCDRYGRVVQFAAGRPWASVQLMAI</sequence>
<dbReference type="EMBL" id="PQ069217">
    <property type="protein sequence ID" value="XDG19104.1"/>
    <property type="molecule type" value="Genomic_DNA"/>
</dbReference>
<name>A0AB39ACJ3_9VIRU</name>
<reference evidence="1" key="1">
    <citation type="submission" date="2024-07" db="EMBL/GenBank/DDBJ databases">
        <authorList>
            <person name="Powell A.L."/>
            <person name="Camus A.C."/>
            <person name="Leary J.H."/>
            <person name="Ng T.F.F."/>
        </authorList>
    </citation>
    <scope>NUCLEOTIDE SEQUENCE</scope>
    <source>
        <strain evidence="1">UGA1</strain>
    </source>
</reference>
<evidence type="ECO:0000313" key="1">
    <source>
        <dbReference type="EMBL" id="XDG19104.1"/>
    </source>
</evidence>
<accession>A0AB39ACJ3</accession>